<dbReference type="Proteomes" id="UP000540989">
    <property type="component" value="Unassembled WGS sequence"/>
</dbReference>
<sequence>MTAAYNQSPDIDMPATKIAPNVITSANTIKLAANHRNPFICQVQMMQEASDPQITASNQNVATRLAGW</sequence>
<comment type="caution">
    <text evidence="1">The sequence shown here is derived from an EMBL/GenBank/DDBJ whole genome shotgun (WGS) entry which is preliminary data.</text>
</comment>
<dbReference type="EMBL" id="JACHIP010000003">
    <property type="protein sequence ID" value="MBB5058114.1"/>
    <property type="molecule type" value="Genomic_DNA"/>
</dbReference>
<protein>
    <submittedName>
        <fullName evidence="1">Uncharacterized protein</fullName>
    </submittedName>
</protein>
<reference evidence="1 2" key="1">
    <citation type="submission" date="2020-08" db="EMBL/GenBank/DDBJ databases">
        <title>Genomic Encyclopedia of Type Strains, Phase IV (KMG-V): Genome sequencing to study the core and pangenomes of soil and plant-associated prokaryotes.</title>
        <authorList>
            <person name="Whitman W."/>
        </authorList>
    </citation>
    <scope>NUCLEOTIDE SEQUENCE [LARGE SCALE GENOMIC DNA]</scope>
    <source>
        <strain evidence="1 2">M8UP14</strain>
    </source>
</reference>
<organism evidence="1 2">
    <name type="scientific">Granulicella aggregans</name>
    <dbReference type="NCBI Taxonomy" id="474949"/>
    <lineage>
        <taxon>Bacteria</taxon>
        <taxon>Pseudomonadati</taxon>
        <taxon>Acidobacteriota</taxon>
        <taxon>Terriglobia</taxon>
        <taxon>Terriglobales</taxon>
        <taxon>Acidobacteriaceae</taxon>
        <taxon>Granulicella</taxon>
    </lineage>
</organism>
<evidence type="ECO:0000313" key="1">
    <source>
        <dbReference type="EMBL" id="MBB5058114.1"/>
    </source>
</evidence>
<evidence type="ECO:0000313" key="2">
    <source>
        <dbReference type="Proteomes" id="UP000540989"/>
    </source>
</evidence>
<name>A0A7W8E4A9_9BACT</name>
<proteinExistence type="predicted"/>
<keyword evidence="2" id="KW-1185">Reference proteome</keyword>
<dbReference type="AlphaFoldDB" id="A0A7W8E4A9"/>
<accession>A0A7W8E4A9</accession>
<gene>
    <name evidence="1" type="ORF">HDF16_002820</name>
</gene>